<keyword evidence="1" id="KW-0812">Transmembrane</keyword>
<accession>A0A0M3FB98</accession>
<comment type="caution">
    <text evidence="2">The sequence shown here is derived from an EMBL/GenBank/DDBJ whole genome shotgun (WGS) entry which is preliminary data.</text>
</comment>
<dbReference type="Proteomes" id="UP000076296">
    <property type="component" value="Unassembled WGS sequence"/>
</dbReference>
<evidence type="ECO:0000256" key="1">
    <source>
        <dbReference type="SAM" id="Phobius"/>
    </source>
</evidence>
<name>A0A0M3FB98_ACIBA</name>
<keyword evidence="1" id="KW-1133">Transmembrane helix</keyword>
<gene>
    <name evidence="2" type="ORF">LV35_04127</name>
</gene>
<protein>
    <submittedName>
        <fullName evidence="2">Uncharacterized protein</fullName>
    </submittedName>
</protein>
<evidence type="ECO:0000313" key="3">
    <source>
        <dbReference type="Proteomes" id="UP000076296"/>
    </source>
</evidence>
<dbReference type="AlphaFoldDB" id="A0A0M3FB98"/>
<evidence type="ECO:0000313" key="2">
    <source>
        <dbReference type="EMBL" id="KZA10069.1"/>
    </source>
</evidence>
<organism evidence="2 3">
    <name type="scientific">Acinetobacter baumannii</name>
    <dbReference type="NCBI Taxonomy" id="470"/>
    <lineage>
        <taxon>Bacteria</taxon>
        <taxon>Pseudomonadati</taxon>
        <taxon>Pseudomonadota</taxon>
        <taxon>Gammaproteobacteria</taxon>
        <taxon>Moraxellales</taxon>
        <taxon>Moraxellaceae</taxon>
        <taxon>Acinetobacter</taxon>
        <taxon>Acinetobacter calcoaceticus/baumannii complex</taxon>
    </lineage>
</organism>
<proteinExistence type="predicted"/>
<keyword evidence="1" id="KW-0472">Membrane</keyword>
<feature type="transmembrane region" description="Helical" evidence="1">
    <location>
        <begin position="152"/>
        <end position="171"/>
    </location>
</feature>
<dbReference type="RefSeq" id="WP_000580364.1">
    <property type="nucleotide sequence ID" value="NZ_CAUZGP010000010.1"/>
</dbReference>
<reference evidence="2 3" key="1">
    <citation type="submission" date="2016-01" db="EMBL/GenBank/DDBJ databases">
        <title>Draft sequences of Acinetobacter baumannii isolates from wounded military personnel.</title>
        <authorList>
            <person name="Arivett B.A."/>
            <person name="Fiester S.E."/>
            <person name="Ream D.C."/>
            <person name="Actis L.A."/>
        </authorList>
    </citation>
    <scope>NUCLEOTIDE SEQUENCE [LARGE SCALE GENOMIC DNA]</scope>
    <source>
        <strain evidence="2 3">AB2828</strain>
    </source>
</reference>
<sequence>MIGRNDQNILIVESPIEFVLIGTFHNRRVVLAKSSSAQIDLLSARIKERSKQSFYNQFFKFKIEKKPLIVESVYVRKSGMDRYDNIEFVWRGLATKNNIDFLNEILNNNVSYIYTGINNYQKVELDWIIAELVFFANEFNNKRYQVLSNINIFMYFFAFLYFCIFIYIWVFKFRIGF</sequence>
<dbReference type="EMBL" id="LRDT01000068">
    <property type="protein sequence ID" value="KZA10069.1"/>
    <property type="molecule type" value="Genomic_DNA"/>
</dbReference>